<feature type="transmembrane region" description="Helical" evidence="2">
    <location>
        <begin position="20"/>
        <end position="41"/>
    </location>
</feature>
<dbReference type="RefSeq" id="WP_011473764.1">
    <property type="nucleotide sequence ID" value="NC_007925.1"/>
</dbReference>
<accession>Q211R0</accession>
<protein>
    <submittedName>
        <fullName evidence="3">Uncharacterized protein</fullName>
    </submittedName>
</protein>
<dbReference type="KEGG" id="rpc:RPC_3334"/>
<evidence type="ECO:0000313" key="3">
    <source>
        <dbReference type="EMBL" id="ABD88876.1"/>
    </source>
</evidence>
<sequence>MNWAWANSIDQLWRQPSFPIWLTIAAAGCFAIILFVTLLRAQKSVANAALAVIALLAIGTAAATTIRGFGPGEGSSRPANAPETANAALPALACLDELAGEAVLAGCEKQLFGSPDTIAAAVGATASRIARLTAMGDVAAANKVMTPDLERLRRSLERDRYGLVAYVLMARDRCQANECAAYTSLTDHNQIAANMDERVYEGLVLRYAAAWNAPANSPALAALPPSLPTGKPTTADFPTSASIPPVTIMTPEPSASARPAAPAANAQALARPPQPAAKKPPAPKPRATAPVQLAPTQPAPAAEGATE</sequence>
<keyword evidence="2" id="KW-1133">Transmembrane helix</keyword>
<organism evidence="3">
    <name type="scientific">Rhodopseudomonas palustris (strain BisB18)</name>
    <dbReference type="NCBI Taxonomy" id="316056"/>
    <lineage>
        <taxon>Bacteria</taxon>
        <taxon>Pseudomonadati</taxon>
        <taxon>Pseudomonadota</taxon>
        <taxon>Alphaproteobacteria</taxon>
        <taxon>Hyphomicrobiales</taxon>
        <taxon>Nitrobacteraceae</taxon>
        <taxon>Rhodopseudomonas</taxon>
    </lineage>
</organism>
<feature type="compositionally biased region" description="Low complexity" evidence="1">
    <location>
        <begin position="251"/>
        <end position="271"/>
    </location>
</feature>
<proteinExistence type="predicted"/>
<keyword evidence="2" id="KW-0812">Transmembrane</keyword>
<feature type="compositionally biased region" description="Pro residues" evidence="1">
    <location>
        <begin position="272"/>
        <end position="284"/>
    </location>
</feature>
<dbReference type="STRING" id="316056.RPC_3334"/>
<reference evidence="3" key="1">
    <citation type="submission" date="2006-03" db="EMBL/GenBank/DDBJ databases">
        <title>Complete sequence of Rhodopseudomonas palustris BisB18.</title>
        <authorList>
            <consortium name="US DOE Joint Genome Institute"/>
            <person name="Copeland A."/>
            <person name="Lucas S."/>
            <person name="Lapidus A."/>
            <person name="Barry K."/>
            <person name="Detter J.C."/>
            <person name="Glavina del Rio T."/>
            <person name="Hammon N."/>
            <person name="Israni S."/>
            <person name="Dalin E."/>
            <person name="Tice H."/>
            <person name="Pitluck S."/>
            <person name="Chain P."/>
            <person name="Malfatti S."/>
            <person name="Shin M."/>
            <person name="Vergez L."/>
            <person name="Schmutz J."/>
            <person name="Larimer F."/>
            <person name="Land M."/>
            <person name="Hauser L."/>
            <person name="Pelletier D.A."/>
            <person name="Kyrpides N."/>
            <person name="Anderson I."/>
            <person name="Oda Y."/>
            <person name="Harwood C.S."/>
            <person name="Richardson P."/>
        </authorList>
    </citation>
    <scope>NUCLEOTIDE SEQUENCE [LARGE SCALE GENOMIC DNA]</scope>
    <source>
        <strain evidence="3">BisB18</strain>
    </source>
</reference>
<dbReference type="AlphaFoldDB" id="Q211R0"/>
<dbReference type="EMBL" id="CP000301">
    <property type="protein sequence ID" value="ABD88876.1"/>
    <property type="molecule type" value="Genomic_DNA"/>
</dbReference>
<evidence type="ECO:0000256" key="2">
    <source>
        <dbReference type="SAM" id="Phobius"/>
    </source>
</evidence>
<keyword evidence="2" id="KW-0472">Membrane</keyword>
<gene>
    <name evidence="3" type="ordered locus">RPC_3334</name>
</gene>
<name>Q211R0_RHOPB</name>
<feature type="transmembrane region" description="Helical" evidence="2">
    <location>
        <begin position="48"/>
        <end position="70"/>
    </location>
</feature>
<dbReference type="OrthoDB" id="8264807at2"/>
<dbReference type="eggNOG" id="ENOG50348SR">
    <property type="taxonomic scope" value="Bacteria"/>
</dbReference>
<feature type="region of interest" description="Disordered" evidence="1">
    <location>
        <begin position="224"/>
        <end position="307"/>
    </location>
</feature>
<evidence type="ECO:0000256" key="1">
    <source>
        <dbReference type="SAM" id="MobiDB-lite"/>
    </source>
</evidence>
<dbReference type="HOGENOM" id="CLU_905791_0_0_5"/>